<protein>
    <submittedName>
        <fullName evidence="1">Uncharacterized protein</fullName>
    </submittedName>
</protein>
<name>A0A5J4UMD0_9EUKA</name>
<feature type="non-terminal residue" evidence="1">
    <location>
        <position position="1"/>
    </location>
</feature>
<gene>
    <name evidence="1" type="ORF">EZS28_033089</name>
</gene>
<dbReference type="EMBL" id="SNRW01014522">
    <property type="protein sequence ID" value="KAA6371384.1"/>
    <property type="molecule type" value="Genomic_DNA"/>
</dbReference>
<reference evidence="1 2" key="1">
    <citation type="submission" date="2019-03" db="EMBL/GenBank/DDBJ databases">
        <title>Single cell metagenomics reveals metabolic interactions within the superorganism composed of flagellate Streblomastix strix and complex community of Bacteroidetes bacteria on its surface.</title>
        <authorList>
            <person name="Treitli S.C."/>
            <person name="Kolisko M."/>
            <person name="Husnik F."/>
            <person name="Keeling P."/>
            <person name="Hampl V."/>
        </authorList>
    </citation>
    <scope>NUCLEOTIDE SEQUENCE [LARGE SCALE GENOMIC DNA]</scope>
    <source>
        <strain evidence="1">ST1C</strain>
    </source>
</reference>
<sequence>SVFVFITSYGQEGGGTGGNFFYLGFRKLLTSLQALLTSGKVSIYSTEIRLV</sequence>
<dbReference type="Proteomes" id="UP000324800">
    <property type="component" value="Unassembled WGS sequence"/>
</dbReference>
<evidence type="ECO:0000313" key="1">
    <source>
        <dbReference type="EMBL" id="KAA6371384.1"/>
    </source>
</evidence>
<accession>A0A5J4UMD0</accession>
<dbReference type="AlphaFoldDB" id="A0A5J4UMD0"/>
<evidence type="ECO:0000313" key="2">
    <source>
        <dbReference type="Proteomes" id="UP000324800"/>
    </source>
</evidence>
<organism evidence="1 2">
    <name type="scientific">Streblomastix strix</name>
    <dbReference type="NCBI Taxonomy" id="222440"/>
    <lineage>
        <taxon>Eukaryota</taxon>
        <taxon>Metamonada</taxon>
        <taxon>Preaxostyla</taxon>
        <taxon>Oxymonadida</taxon>
        <taxon>Streblomastigidae</taxon>
        <taxon>Streblomastix</taxon>
    </lineage>
</organism>
<proteinExistence type="predicted"/>
<comment type="caution">
    <text evidence="1">The sequence shown here is derived from an EMBL/GenBank/DDBJ whole genome shotgun (WGS) entry which is preliminary data.</text>
</comment>